<feature type="non-terminal residue" evidence="1">
    <location>
        <position position="1"/>
    </location>
</feature>
<comment type="caution">
    <text evidence="1">The sequence shown here is derived from an EMBL/GenBank/DDBJ whole genome shotgun (WGS) entry which is preliminary data.</text>
</comment>
<dbReference type="EMBL" id="JAHRIN010000455">
    <property type="protein sequence ID" value="MEQ2191111.1"/>
    <property type="molecule type" value="Genomic_DNA"/>
</dbReference>
<evidence type="ECO:0000313" key="2">
    <source>
        <dbReference type="Proteomes" id="UP001434883"/>
    </source>
</evidence>
<protein>
    <submittedName>
        <fullName evidence="1">Uncharacterized protein</fullName>
    </submittedName>
</protein>
<keyword evidence="2" id="KW-1185">Reference proteome</keyword>
<dbReference type="Proteomes" id="UP001434883">
    <property type="component" value="Unassembled WGS sequence"/>
</dbReference>
<organism evidence="1 2">
    <name type="scientific">Xenoophorus captivus</name>
    <dbReference type="NCBI Taxonomy" id="1517983"/>
    <lineage>
        <taxon>Eukaryota</taxon>
        <taxon>Metazoa</taxon>
        <taxon>Chordata</taxon>
        <taxon>Craniata</taxon>
        <taxon>Vertebrata</taxon>
        <taxon>Euteleostomi</taxon>
        <taxon>Actinopterygii</taxon>
        <taxon>Neopterygii</taxon>
        <taxon>Teleostei</taxon>
        <taxon>Neoteleostei</taxon>
        <taxon>Acanthomorphata</taxon>
        <taxon>Ovalentaria</taxon>
        <taxon>Atherinomorphae</taxon>
        <taxon>Cyprinodontiformes</taxon>
        <taxon>Goodeidae</taxon>
        <taxon>Xenoophorus</taxon>
    </lineage>
</organism>
<sequence>GQSGIRFRHQCHSHIGKVRSNAQTFPIHEPSMCLVLSAEMSPHVMPYWLQTVGRISQTEADPMGPAVMRHASVQKIHSTA</sequence>
<accession>A0ABV0Q5M5</accession>
<proteinExistence type="predicted"/>
<gene>
    <name evidence="1" type="ORF">XENOCAPTIV_021036</name>
</gene>
<reference evidence="1 2" key="1">
    <citation type="submission" date="2021-06" db="EMBL/GenBank/DDBJ databases">
        <authorList>
            <person name="Palmer J.M."/>
        </authorList>
    </citation>
    <scope>NUCLEOTIDE SEQUENCE [LARGE SCALE GENOMIC DNA]</scope>
    <source>
        <strain evidence="1 2">XC_2019</strain>
        <tissue evidence="1">Muscle</tissue>
    </source>
</reference>
<evidence type="ECO:0000313" key="1">
    <source>
        <dbReference type="EMBL" id="MEQ2191111.1"/>
    </source>
</evidence>
<name>A0ABV0Q5M5_9TELE</name>